<dbReference type="Proteomes" id="UP000295345">
    <property type="component" value="Unassembled WGS sequence"/>
</dbReference>
<name>A0A4R4SUL8_9ACTN</name>
<sequence>MDPIPTLPDWIPSERHGARTLPAGRWWDAVVVDSFTAIYVLGRLIGRSGPVVEDQGRQLALWLLPPGAAANWDLPGVQVLGHGHYVTIPPAEWCWGPWWEDARRPIRWLVPLLGEDHRADPAALHLALARTVAEPPARPAWGEAAGTVVTGLEGPVEPTLPVVCGYCHHRVVADDDHATTCPWKSGKASAR</sequence>
<proteinExistence type="predicted"/>
<evidence type="ECO:0000313" key="1">
    <source>
        <dbReference type="EMBL" id="TDC67777.1"/>
    </source>
</evidence>
<dbReference type="EMBL" id="SMKI01000406">
    <property type="protein sequence ID" value="TDC67777.1"/>
    <property type="molecule type" value="Genomic_DNA"/>
</dbReference>
<gene>
    <name evidence="1" type="ORF">E1283_28350</name>
</gene>
<evidence type="ECO:0000313" key="2">
    <source>
        <dbReference type="Proteomes" id="UP000295345"/>
    </source>
</evidence>
<organism evidence="1 2">
    <name type="scientific">Streptomyces hainanensis</name>
    <dbReference type="NCBI Taxonomy" id="402648"/>
    <lineage>
        <taxon>Bacteria</taxon>
        <taxon>Bacillati</taxon>
        <taxon>Actinomycetota</taxon>
        <taxon>Actinomycetes</taxon>
        <taxon>Kitasatosporales</taxon>
        <taxon>Streptomycetaceae</taxon>
        <taxon>Streptomyces</taxon>
    </lineage>
</organism>
<protein>
    <submittedName>
        <fullName evidence="1">Uncharacterized protein</fullName>
    </submittedName>
</protein>
<reference evidence="1 2" key="1">
    <citation type="submission" date="2019-03" db="EMBL/GenBank/DDBJ databases">
        <title>Draft genome sequences of novel Actinobacteria.</title>
        <authorList>
            <person name="Sahin N."/>
            <person name="Ay H."/>
            <person name="Saygin H."/>
        </authorList>
    </citation>
    <scope>NUCLEOTIDE SEQUENCE [LARGE SCALE GENOMIC DNA]</scope>
    <source>
        <strain evidence="1 2">DSM 41900</strain>
    </source>
</reference>
<accession>A0A4R4SUL8</accession>
<dbReference type="AlphaFoldDB" id="A0A4R4SUL8"/>
<dbReference type="RefSeq" id="WP_132821022.1">
    <property type="nucleotide sequence ID" value="NZ_SMKI01000406.1"/>
</dbReference>
<dbReference type="OrthoDB" id="3872852at2"/>
<keyword evidence="2" id="KW-1185">Reference proteome</keyword>
<comment type="caution">
    <text evidence="1">The sequence shown here is derived from an EMBL/GenBank/DDBJ whole genome shotgun (WGS) entry which is preliminary data.</text>
</comment>